<dbReference type="AlphaFoldDB" id="A0A9Q1ES78"/>
<evidence type="ECO:0000313" key="3">
    <source>
        <dbReference type="Proteomes" id="UP001152622"/>
    </source>
</evidence>
<reference evidence="2" key="1">
    <citation type="journal article" date="2023" name="Science">
        <title>Genome structures resolve the early diversification of teleost fishes.</title>
        <authorList>
            <person name="Parey E."/>
            <person name="Louis A."/>
            <person name="Montfort J."/>
            <person name="Bouchez O."/>
            <person name="Roques C."/>
            <person name="Iampietro C."/>
            <person name="Lluch J."/>
            <person name="Castinel A."/>
            <person name="Donnadieu C."/>
            <person name="Desvignes T."/>
            <person name="Floi Bucao C."/>
            <person name="Jouanno E."/>
            <person name="Wen M."/>
            <person name="Mejri S."/>
            <person name="Dirks R."/>
            <person name="Jansen H."/>
            <person name="Henkel C."/>
            <person name="Chen W.J."/>
            <person name="Zahm M."/>
            <person name="Cabau C."/>
            <person name="Klopp C."/>
            <person name="Thompson A.W."/>
            <person name="Robinson-Rechavi M."/>
            <person name="Braasch I."/>
            <person name="Lecointre G."/>
            <person name="Bobe J."/>
            <person name="Postlethwait J.H."/>
            <person name="Berthelot C."/>
            <person name="Roest Crollius H."/>
            <person name="Guiguen Y."/>
        </authorList>
    </citation>
    <scope>NUCLEOTIDE SEQUENCE</scope>
    <source>
        <strain evidence="2">WJC10195</strain>
    </source>
</reference>
<keyword evidence="3" id="KW-1185">Reference proteome</keyword>
<feature type="compositionally biased region" description="Gly residues" evidence="1">
    <location>
        <begin position="104"/>
        <end position="116"/>
    </location>
</feature>
<feature type="compositionally biased region" description="Basic and acidic residues" evidence="1">
    <location>
        <begin position="132"/>
        <end position="156"/>
    </location>
</feature>
<dbReference type="Proteomes" id="UP001152622">
    <property type="component" value="Chromosome 13"/>
</dbReference>
<organism evidence="2 3">
    <name type="scientific">Synaphobranchus kaupii</name>
    <name type="common">Kaup's arrowtooth eel</name>
    <dbReference type="NCBI Taxonomy" id="118154"/>
    <lineage>
        <taxon>Eukaryota</taxon>
        <taxon>Metazoa</taxon>
        <taxon>Chordata</taxon>
        <taxon>Craniata</taxon>
        <taxon>Vertebrata</taxon>
        <taxon>Euteleostomi</taxon>
        <taxon>Actinopterygii</taxon>
        <taxon>Neopterygii</taxon>
        <taxon>Teleostei</taxon>
        <taxon>Anguilliformes</taxon>
        <taxon>Synaphobranchidae</taxon>
        <taxon>Synaphobranchus</taxon>
    </lineage>
</organism>
<comment type="caution">
    <text evidence="2">The sequence shown here is derived from an EMBL/GenBank/DDBJ whole genome shotgun (WGS) entry which is preliminary data.</text>
</comment>
<proteinExistence type="predicted"/>
<dbReference type="OrthoDB" id="7295497at2759"/>
<name>A0A9Q1ES78_SYNKA</name>
<sequence>MRSLKHLKHHTRSNVEEDSGRLVRCYPKLMDRQADAGTRPDPVVVLSLAQAAVLGLISQNEVFGATIAPNGFYMGEARDTPPAPGEDVKYEYADQLIGANGKLPGRGRGGGGGGGHGAERRRPGPHGRGRRARSEGEATEPAERAVPAEEHGREGVGKPYGRGPCVHLHSGPALGGGPYSVALKQEQPPHTGCPDCEREARAQEVRGEEAEGREGEGPEEAGSPLKPGQGGDSPEMSRYFEPSEEGSLQRSSGSEVPIGCRAPSSTAEPQLAVPGRAGASTAMQVNLNVNCLKIQA</sequence>
<gene>
    <name evidence="2" type="ORF">SKAU_G00313990</name>
</gene>
<feature type="compositionally biased region" description="Basic and acidic residues" evidence="1">
    <location>
        <begin position="200"/>
        <end position="216"/>
    </location>
</feature>
<protein>
    <submittedName>
        <fullName evidence="2">Uncharacterized protein</fullName>
    </submittedName>
</protein>
<dbReference type="EMBL" id="JAINUF010000013">
    <property type="protein sequence ID" value="KAJ8344070.1"/>
    <property type="molecule type" value="Genomic_DNA"/>
</dbReference>
<evidence type="ECO:0000313" key="2">
    <source>
        <dbReference type="EMBL" id="KAJ8344070.1"/>
    </source>
</evidence>
<evidence type="ECO:0000256" key="1">
    <source>
        <dbReference type="SAM" id="MobiDB-lite"/>
    </source>
</evidence>
<feature type="region of interest" description="Disordered" evidence="1">
    <location>
        <begin position="99"/>
        <end position="171"/>
    </location>
</feature>
<feature type="region of interest" description="Disordered" evidence="1">
    <location>
        <begin position="200"/>
        <end position="271"/>
    </location>
</feature>
<accession>A0A9Q1ES78</accession>